<evidence type="ECO:0000256" key="7">
    <source>
        <dbReference type="ARBA" id="ARBA00023163"/>
    </source>
</evidence>
<dbReference type="SUPFAM" id="SSF57667">
    <property type="entry name" value="beta-beta-alpha zinc fingers"/>
    <property type="match status" value="1"/>
</dbReference>
<proteinExistence type="predicted"/>
<dbReference type="Pfam" id="PF02892">
    <property type="entry name" value="zf-BED"/>
    <property type="match status" value="1"/>
</dbReference>
<evidence type="ECO:0000256" key="3">
    <source>
        <dbReference type="ARBA" id="ARBA00022771"/>
    </source>
</evidence>
<evidence type="ECO:0000256" key="5">
    <source>
        <dbReference type="ARBA" id="ARBA00023015"/>
    </source>
</evidence>
<reference evidence="11" key="1">
    <citation type="journal article" date="2023" name="Front. Mar. Sci.">
        <title>A new Merluccius polli reference genome to investigate the effects of global change in West African waters.</title>
        <authorList>
            <person name="Mateo J.L."/>
            <person name="Blanco-Fernandez C."/>
            <person name="Garcia-Vazquez E."/>
            <person name="Machado-Schiaffino G."/>
        </authorList>
    </citation>
    <scope>NUCLEOTIDE SEQUENCE</scope>
    <source>
        <strain evidence="11">C29</strain>
        <tissue evidence="11">Fin</tissue>
    </source>
</reference>
<dbReference type="PANTHER" id="PTHR46481">
    <property type="entry name" value="ZINC FINGER BED DOMAIN-CONTAINING PROTEIN 4"/>
    <property type="match status" value="1"/>
</dbReference>
<dbReference type="InterPro" id="IPR003656">
    <property type="entry name" value="Znf_BED"/>
</dbReference>
<evidence type="ECO:0000259" key="10">
    <source>
        <dbReference type="Pfam" id="PF05699"/>
    </source>
</evidence>
<feature type="domain" description="BED-type" evidence="9">
    <location>
        <begin position="146"/>
        <end position="190"/>
    </location>
</feature>
<dbReference type="EMBL" id="JAOPHQ010005691">
    <property type="protein sequence ID" value="KAK0134681.1"/>
    <property type="molecule type" value="Genomic_DNA"/>
</dbReference>
<keyword evidence="5" id="KW-0805">Transcription regulation</keyword>
<keyword evidence="8" id="KW-0539">Nucleus</keyword>
<dbReference type="AlphaFoldDB" id="A0AA47M6V4"/>
<dbReference type="GO" id="GO:0005634">
    <property type="term" value="C:nucleus"/>
    <property type="evidence" value="ECO:0007669"/>
    <property type="project" value="UniProtKB-SubCell"/>
</dbReference>
<comment type="subcellular location">
    <subcellularLocation>
        <location evidence="1">Nucleus</location>
    </subcellularLocation>
</comment>
<dbReference type="GO" id="GO:0008270">
    <property type="term" value="F:zinc ion binding"/>
    <property type="evidence" value="ECO:0007669"/>
    <property type="project" value="UniProtKB-KW"/>
</dbReference>
<name>A0AA47M6V4_MERPO</name>
<keyword evidence="7" id="KW-0804">Transcription</keyword>
<evidence type="ECO:0000313" key="11">
    <source>
        <dbReference type="EMBL" id="KAK0134681.1"/>
    </source>
</evidence>
<dbReference type="PANTHER" id="PTHR46481:SF10">
    <property type="entry name" value="ZINC FINGER BED DOMAIN-CONTAINING PROTEIN 39"/>
    <property type="match status" value="1"/>
</dbReference>
<dbReference type="InterPro" id="IPR036236">
    <property type="entry name" value="Znf_C2H2_sf"/>
</dbReference>
<evidence type="ECO:0000313" key="12">
    <source>
        <dbReference type="Proteomes" id="UP001174136"/>
    </source>
</evidence>
<dbReference type="InterPro" id="IPR008906">
    <property type="entry name" value="HATC_C_dom"/>
</dbReference>
<keyword evidence="3" id="KW-0863">Zinc-finger</keyword>
<evidence type="ECO:0000256" key="2">
    <source>
        <dbReference type="ARBA" id="ARBA00022723"/>
    </source>
</evidence>
<comment type="caution">
    <text evidence="11">The sequence shown here is derived from an EMBL/GenBank/DDBJ whole genome shotgun (WGS) entry which is preliminary data.</text>
</comment>
<keyword evidence="4" id="KW-0862">Zinc</keyword>
<keyword evidence="12" id="KW-1185">Reference proteome</keyword>
<evidence type="ECO:0000256" key="6">
    <source>
        <dbReference type="ARBA" id="ARBA00023125"/>
    </source>
</evidence>
<dbReference type="GO" id="GO:0003677">
    <property type="term" value="F:DNA binding"/>
    <property type="evidence" value="ECO:0007669"/>
    <property type="project" value="UniProtKB-KW"/>
</dbReference>
<protein>
    <submittedName>
        <fullName evidence="11">Zinc finger BED domain-containing protein 1</fullName>
    </submittedName>
</protein>
<feature type="domain" description="HAT C-terminal dimerisation" evidence="10">
    <location>
        <begin position="367"/>
        <end position="429"/>
    </location>
</feature>
<accession>A0AA47M6V4</accession>
<gene>
    <name evidence="11" type="primary">ZBED1_185</name>
    <name evidence="11" type="ORF">N1851_029695</name>
</gene>
<dbReference type="Proteomes" id="UP001174136">
    <property type="component" value="Unassembled WGS sequence"/>
</dbReference>
<evidence type="ECO:0000256" key="1">
    <source>
        <dbReference type="ARBA" id="ARBA00004123"/>
    </source>
</evidence>
<sequence>MRHYPHLLAGAWGLGLLCWLSEVWLYLGCSEVVTGAASFRWLLLAFAVLPPPLGTTTDCRYCQERAGAGRWLSINAAVDSSVCPGSPSVSLPGWRSPMLGTRVAVDFCHTFGFCWAPLTQVCSLTLPQSLISLTRARAEKLRQCRKVWIHFGFKTIPGKTELDMTKAVCKLCHGQISYCGNTTNMSAHLNMVYNLIPSRKFFSETAIPKLYHEVKSGVKEKLSRAERVALTCDAWTSQATESHVTLTAHYIAEDWSLSSHVLQTRAMSECHTGANIAELLRNVAAEWDISEKDAALVTGNAANMAVAAQLAGFLHIKCYAHTLNLASQRALKLPAVARLLGRKCYSTQTGTGSGTTREVSFWVVKDYSTAASLPLSENPLDWWKDHHREYPLLAKLAKQYLCVPGTSVSAEHVFSTAGDIVTAQRSTLTDIPMRSTKYFLKDKEKRTYNKGMATFPRKSALRSRSSSRTVTSRTAWMSFTLLAGRTEQRTHHKSGDPDVIQRGKGLVWNSGSFAARQRTKGRSILAVPKLSRDNVTSREHGNYLYSRWWPRQ</sequence>
<dbReference type="SUPFAM" id="SSF53098">
    <property type="entry name" value="Ribonuclease H-like"/>
    <property type="match status" value="1"/>
</dbReference>
<organism evidence="11 12">
    <name type="scientific">Merluccius polli</name>
    <name type="common">Benguela hake</name>
    <name type="synonym">Merluccius cadenati</name>
    <dbReference type="NCBI Taxonomy" id="89951"/>
    <lineage>
        <taxon>Eukaryota</taxon>
        <taxon>Metazoa</taxon>
        <taxon>Chordata</taxon>
        <taxon>Craniata</taxon>
        <taxon>Vertebrata</taxon>
        <taxon>Euteleostomi</taxon>
        <taxon>Actinopterygii</taxon>
        <taxon>Neopterygii</taxon>
        <taxon>Teleostei</taxon>
        <taxon>Neoteleostei</taxon>
        <taxon>Acanthomorphata</taxon>
        <taxon>Zeiogadaria</taxon>
        <taxon>Gadariae</taxon>
        <taxon>Gadiformes</taxon>
        <taxon>Gadoidei</taxon>
        <taxon>Merlucciidae</taxon>
        <taxon>Merluccius</taxon>
    </lineage>
</organism>
<evidence type="ECO:0000256" key="8">
    <source>
        <dbReference type="ARBA" id="ARBA00023242"/>
    </source>
</evidence>
<dbReference type="GO" id="GO:0046983">
    <property type="term" value="F:protein dimerization activity"/>
    <property type="evidence" value="ECO:0007669"/>
    <property type="project" value="InterPro"/>
</dbReference>
<evidence type="ECO:0000259" key="9">
    <source>
        <dbReference type="Pfam" id="PF02892"/>
    </source>
</evidence>
<dbReference type="InterPro" id="IPR012337">
    <property type="entry name" value="RNaseH-like_sf"/>
</dbReference>
<keyword evidence="6" id="KW-0238">DNA-binding</keyword>
<dbReference type="InterPro" id="IPR052035">
    <property type="entry name" value="ZnF_BED_domain_contain"/>
</dbReference>
<keyword evidence="2" id="KW-0479">Metal-binding</keyword>
<dbReference type="Pfam" id="PF05699">
    <property type="entry name" value="Dimer_Tnp_hAT"/>
    <property type="match status" value="1"/>
</dbReference>
<evidence type="ECO:0000256" key="4">
    <source>
        <dbReference type="ARBA" id="ARBA00022833"/>
    </source>
</evidence>